<dbReference type="SUPFAM" id="SSF51395">
    <property type="entry name" value="FMN-linked oxidoreductases"/>
    <property type="match status" value="1"/>
</dbReference>
<evidence type="ECO:0000256" key="9">
    <source>
        <dbReference type="ARBA" id="ARBA00022792"/>
    </source>
</evidence>
<dbReference type="AlphaFoldDB" id="A0AAE9W7T3"/>
<keyword evidence="20" id="KW-1185">Reference proteome</keyword>
<dbReference type="KEGG" id="som:SOMG_01923"/>
<dbReference type="PROSITE" id="PS00911">
    <property type="entry name" value="DHODEHASE_1"/>
    <property type="match status" value="1"/>
</dbReference>
<keyword evidence="10" id="KW-0809">Transit peptide</keyword>
<keyword evidence="13 17" id="KW-0560">Oxidoreductase</keyword>
<sequence length="446" mass="48847">MFSRSAYRLFSRNAFKQGGKCFQSNLHSSSSSKAPFYQRHWKLLSLISSFSAGWVIYDISDVRSFIHGRIEMPLFHAFTSPEFSHSVAVMAASWGITPRDFTPDDQALAVELWGKKFSNPVGLAAGFDKQADAISGLLNFGFSYLEVGSVTPLPQPGNPKPRYFRLNPDLAVVNRYGFNSEGHEVILEKVQKRIRKHISKNKPELLKSFDENPAAYTDPSVLGVPRSLLSNKYLGINLGKNKNGNEVEDYVSGVRNFGNYADVLVINVSSPNTPGLRSLQRKSALTELLSAAVTERNKLNAPNPPLVVKIAPDLSETELADIASVLKKCKVDGVIVGNTTIQRPNTLKSTKHVEETGGLSGPPLKPITLNTLRTLRKHLSSNIPIIGCGGISSGKDAIEYARAGASMVQVYTALGYDGPVVAHKIKQEILAELNGKRWVDIIGKEE</sequence>
<dbReference type="PROSITE" id="PS00912">
    <property type="entry name" value="DHODEHASE_2"/>
    <property type="match status" value="1"/>
</dbReference>
<keyword evidence="7 17" id="KW-0288">FMN</keyword>
<evidence type="ECO:0000256" key="13">
    <source>
        <dbReference type="ARBA" id="ARBA00023002"/>
    </source>
</evidence>
<dbReference type="GO" id="GO:0106430">
    <property type="term" value="F:dihydroorotate dehydrogenase (quinone) activity"/>
    <property type="evidence" value="ECO:0007669"/>
    <property type="project" value="UniProtKB-EC"/>
</dbReference>
<accession>A0AAE9W7T3</accession>
<dbReference type="Gene3D" id="3.20.20.70">
    <property type="entry name" value="Aldolase class I"/>
    <property type="match status" value="1"/>
</dbReference>
<comment type="subcellular location">
    <subcellularLocation>
        <location evidence="1 17">Mitochondrion inner membrane</location>
        <topology evidence="1 17">Single-pass membrane protein</topology>
    </subcellularLocation>
</comment>
<keyword evidence="8" id="KW-0812">Transmembrane</keyword>
<comment type="pathway">
    <text evidence="2 17">Pyrimidine metabolism; UMP biosynthesis via de novo pathway; orotate from (S)-dihydroorotate (quinone route): step 1/1.</text>
</comment>
<evidence type="ECO:0000256" key="11">
    <source>
        <dbReference type="ARBA" id="ARBA00022975"/>
    </source>
</evidence>
<dbReference type="NCBIfam" id="TIGR01036">
    <property type="entry name" value="pyrD_sub2"/>
    <property type="match status" value="1"/>
</dbReference>
<evidence type="ECO:0000256" key="14">
    <source>
        <dbReference type="ARBA" id="ARBA00023128"/>
    </source>
</evidence>
<dbReference type="CDD" id="cd04738">
    <property type="entry name" value="DHOD_2_like"/>
    <property type="match status" value="1"/>
</dbReference>
<dbReference type="InterPro" id="IPR005719">
    <property type="entry name" value="Dihydroorotate_DH_2"/>
</dbReference>
<evidence type="ECO:0000256" key="16">
    <source>
        <dbReference type="ARBA" id="ARBA00048639"/>
    </source>
</evidence>
<evidence type="ECO:0000256" key="10">
    <source>
        <dbReference type="ARBA" id="ARBA00022946"/>
    </source>
</evidence>
<evidence type="ECO:0000256" key="1">
    <source>
        <dbReference type="ARBA" id="ARBA00004434"/>
    </source>
</evidence>
<protein>
    <recommendedName>
        <fullName evidence="5 17">Dihydroorotate dehydrogenase (quinone), mitochondrial</fullName>
        <shortName evidence="17">DHOdehase</shortName>
        <ecNumber evidence="4 17">1.3.5.2</ecNumber>
    </recommendedName>
</protein>
<evidence type="ECO:0000313" key="20">
    <source>
        <dbReference type="Proteomes" id="UP001212411"/>
    </source>
</evidence>
<keyword evidence="9 17" id="KW-0999">Mitochondrion inner membrane</keyword>
<evidence type="ECO:0000256" key="4">
    <source>
        <dbReference type="ARBA" id="ARBA00012791"/>
    </source>
</evidence>
<dbReference type="InterPro" id="IPR001295">
    <property type="entry name" value="Dihydroorotate_DH_CS"/>
</dbReference>
<dbReference type="GO" id="GO:0009220">
    <property type="term" value="P:pyrimidine ribonucleotide biosynthetic process"/>
    <property type="evidence" value="ECO:0007669"/>
    <property type="project" value="TreeGrafter"/>
</dbReference>
<evidence type="ECO:0000256" key="6">
    <source>
        <dbReference type="ARBA" id="ARBA00022630"/>
    </source>
</evidence>
<evidence type="ECO:0000256" key="15">
    <source>
        <dbReference type="ARBA" id="ARBA00023136"/>
    </source>
</evidence>
<dbReference type="FunFam" id="3.20.20.70:FF:000066">
    <property type="entry name" value="Dihydroorotate dehydrogenase (quinone), mitochondrial"/>
    <property type="match status" value="1"/>
</dbReference>
<dbReference type="Pfam" id="PF01180">
    <property type="entry name" value="DHO_dh"/>
    <property type="match status" value="1"/>
</dbReference>
<evidence type="ECO:0000259" key="18">
    <source>
        <dbReference type="Pfam" id="PF01180"/>
    </source>
</evidence>
<dbReference type="InterPro" id="IPR013785">
    <property type="entry name" value="Aldolase_TIM"/>
</dbReference>
<dbReference type="RefSeq" id="XP_056035262.1">
    <property type="nucleotide sequence ID" value="XM_056180716.1"/>
</dbReference>
<evidence type="ECO:0000256" key="2">
    <source>
        <dbReference type="ARBA" id="ARBA00005161"/>
    </source>
</evidence>
<dbReference type="GeneID" id="80875405"/>
<evidence type="ECO:0000256" key="12">
    <source>
        <dbReference type="ARBA" id="ARBA00022989"/>
    </source>
</evidence>
<dbReference type="Proteomes" id="UP001212411">
    <property type="component" value="Chromosome 1"/>
</dbReference>
<keyword evidence="15" id="KW-0472">Membrane</keyword>
<keyword evidence="11" id="KW-0665">Pyrimidine biosynthesis</keyword>
<proteinExistence type="inferred from homology"/>
<name>A0AAE9W7T3_9SCHI</name>
<evidence type="ECO:0000256" key="8">
    <source>
        <dbReference type="ARBA" id="ARBA00022692"/>
    </source>
</evidence>
<dbReference type="EMBL" id="CP115611">
    <property type="protein sequence ID" value="WBW71019.1"/>
    <property type="molecule type" value="Genomic_DNA"/>
</dbReference>
<dbReference type="GO" id="GO:0005743">
    <property type="term" value="C:mitochondrial inner membrane"/>
    <property type="evidence" value="ECO:0007669"/>
    <property type="project" value="UniProtKB-SubCell"/>
</dbReference>
<gene>
    <name evidence="19" type="primary">ura3</name>
    <name evidence="19" type="ORF">SOMG_01923</name>
</gene>
<feature type="domain" description="Dihydroorotate dehydrogenase catalytic" evidence="18">
    <location>
        <begin position="108"/>
        <end position="432"/>
    </location>
</feature>
<dbReference type="InterPro" id="IPR005720">
    <property type="entry name" value="Dihydroorotate_DH_cat"/>
</dbReference>
<keyword evidence="12" id="KW-1133">Transmembrane helix</keyword>
<organism evidence="19 20">
    <name type="scientific">Schizosaccharomyces osmophilus</name>
    <dbReference type="NCBI Taxonomy" id="2545709"/>
    <lineage>
        <taxon>Eukaryota</taxon>
        <taxon>Fungi</taxon>
        <taxon>Dikarya</taxon>
        <taxon>Ascomycota</taxon>
        <taxon>Taphrinomycotina</taxon>
        <taxon>Schizosaccharomycetes</taxon>
        <taxon>Schizosaccharomycetales</taxon>
        <taxon>Schizosaccharomycetaceae</taxon>
        <taxon>Schizosaccharomyces</taxon>
    </lineage>
</organism>
<dbReference type="EC" id="1.3.5.2" evidence="4 17"/>
<keyword evidence="6 17" id="KW-0285">Flavoprotein</keyword>
<comment type="similarity">
    <text evidence="3 17">Belongs to the dihydroorotate dehydrogenase family. Type 2 subfamily.</text>
</comment>
<evidence type="ECO:0000256" key="5">
    <source>
        <dbReference type="ARBA" id="ARBA00017599"/>
    </source>
</evidence>
<dbReference type="PANTHER" id="PTHR48109">
    <property type="entry name" value="DIHYDROOROTATE DEHYDROGENASE (QUINONE), MITOCHONDRIAL-RELATED"/>
    <property type="match status" value="1"/>
</dbReference>
<comment type="cofactor">
    <cofactor evidence="17">
        <name>FMN</name>
        <dbReference type="ChEBI" id="CHEBI:58210"/>
    </cofactor>
    <text evidence="17">Binds 1 FMN per subunit.</text>
</comment>
<keyword evidence="14 17" id="KW-0496">Mitochondrion</keyword>
<dbReference type="PANTHER" id="PTHR48109:SF4">
    <property type="entry name" value="DIHYDROOROTATE DEHYDROGENASE (QUINONE), MITOCHONDRIAL"/>
    <property type="match status" value="1"/>
</dbReference>
<evidence type="ECO:0000256" key="7">
    <source>
        <dbReference type="ARBA" id="ARBA00022643"/>
    </source>
</evidence>
<reference evidence="19 20" key="1">
    <citation type="journal article" date="2023" name="G3 (Bethesda)">
        <title>A high-quality reference genome for the fission yeast Schizosaccharomyces osmophilus.</title>
        <authorList>
            <person name="Jia G.S."/>
            <person name="Zhang W.C."/>
            <person name="Liang Y."/>
            <person name="Liu X.H."/>
            <person name="Rhind N."/>
            <person name="Pidoux A."/>
            <person name="Brysch-Herzberg M."/>
            <person name="Du L.L."/>
        </authorList>
    </citation>
    <scope>NUCLEOTIDE SEQUENCE [LARGE SCALE GENOMIC DNA]</scope>
    <source>
        <strain evidence="19 20">CBS 15793</strain>
    </source>
</reference>
<evidence type="ECO:0000313" key="19">
    <source>
        <dbReference type="EMBL" id="WBW71019.1"/>
    </source>
</evidence>
<dbReference type="GO" id="GO:0006207">
    <property type="term" value="P:'de novo' pyrimidine nucleobase biosynthetic process"/>
    <property type="evidence" value="ECO:0007669"/>
    <property type="project" value="InterPro"/>
</dbReference>
<evidence type="ECO:0000256" key="17">
    <source>
        <dbReference type="RuleBase" id="RU361255"/>
    </source>
</evidence>
<comment type="catalytic activity">
    <reaction evidence="16 17">
        <text>(S)-dihydroorotate + a quinone = orotate + a quinol</text>
        <dbReference type="Rhea" id="RHEA:30187"/>
        <dbReference type="ChEBI" id="CHEBI:24646"/>
        <dbReference type="ChEBI" id="CHEBI:30839"/>
        <dbReference type="ChEBI" id="CHEBI:30864"/>
        <dbReference type="ChEBI" id="CHEBI:132124"/>
        <dbReference type="EC" id="1.3.5.2"/>
    </reaction>
</comment>
<evidence type="ECO:0000256" key="3">
    <source>
        <dbReference type="ARBA" id="ARBA00005359"/>
    </source>
</evidence>
<dbReference type="InterPro" id="IPR050074">
    <property type="entry name" value="DHO_dehydrogenase"/>
</dbReference>